<dbReference type="Gene3D" id="2.60.40.1080">
    <property type="match status" value="4"/>
</dbReference>
<dbReference type="AlphaFoldDB" id="A0A9D1YYB2"/>
<feature type="domain" description="BIG2" evidence="2">
    <location>
        <begin position="31"/>
        <end position="113"/>
    </location>
</feature>
<dbReference type="InterPro" id="IPR008979">
    <property type="entry name" value="Galactose-bd-like_sf"/>
</dbReference>
<keyword evidence="1" id="KW-0732">Signal</keyword>
<dbReference type="Proteomes" id="UP000886844">
    <property type="component" value="Unassembled WGS sequence"/>
</dbReference>
<dbReference type="SMART" id="SM00635">
    <property type="entry name" value="BID_2"/>
    <property type="match status" value="3"/>
</dbReference>
<protein>
    <submittedName>
        <fullName evidence="3">Ig-like domain-containing protein</fullName>
    </submittedName>
</protein>
<evidence type="ECO:0000313" key="3">
    <source>
        <dbReference type="EMBL" id="HIY67973.1"/>
    </source>
</evidence>
<gene>
    <name evidence="3" type="ORF">H9828_00990</name>
</gene>
<reference evidence="3" key="2">
    <citation type="submission" date="2021-04" db="EMBL/GenBank/DDBJ databases">
        <authorList>
            <person name="Gilroy R."/>
        </authorList>
    </citation>
    <scope>NUCLEOTIDE SEQUENCE</scope>
    <source>
        <strain evidence="3">5134</strain>
    </source>
</reference>
<proteinExistence type="predicted"/>
<evidence type="ECO:0000259" key="2">
    <source>
        <dbReference type="SMART" id="SM00635"/>
    </source>
</evidence>
<feature type="domain" description="BIG2" evidence="2">
    <location>
        <begin position="219"/>
        <end position="289"/>
    </location>
</feature>
<accession>A0A9D1YYB2</accession>
<organism evidence="3 4">
    <name type="scientific">Candidatus Alistipes intestinigallinarum</name>
    <dbReference type="NCBI Taxonomy" id="2838440"/>
    <lineage>
        <taxon>Bacteria</taxon>
        <taxon>Pseudomonadati</taxon>
        <taxon>Bacteroidota</taxon>
        <taxon>Bacteroidia</taxon>
        <taxon>Bacteroidales</taxon>
        <taxon>Rikenellaceae</taxon>
        <taxon>Alistipes</taxon>
    </lineage>
</organism>
<feature type="domain" description="BIG2" evidence="2">
    <location>
        <begin position="120"/>
        <end position="201"/>
    </location>
</feature>
<dbReference type="InterPro" id="IPR008964">
    <property type="entry name" value="Invasin/intimin_cell_adhesion"/>
</dbReference>
<evidence type="ECO:0000256" key="1">
    <source>
        <dbReference type="SAM" id="SignalP"/>
    </source>
</evidence>
<dbReference type="PROSITE" id="PS51257">
    <property type="entry name" value="PROKAR_LIPOPROTEIN"/>
    <property type="match status" value="1"/>
</dbReference>
<dbReference type="Gene3D" id="2.60.120.260">
    <property type="entry name" value="Galactose-binding domain-like"/>
    <property type="match status" value="1"/>
</dbReference>
<sequence length="586" mass="62205">MKKISIFLFAAAALIWGAGCEESSDTDKGITVSAIALDSSLSGGITLVVGETTNIAGKVSVLPEEAAGLPESYHSSDTSIVTVDEAGNVKAVSPGLAMITITVGGKNAHFEVKIEAQKVPVESVTLPEEWADGVTLKAGETMDIANKASYTPSDATHTDESYASSNEEVATVSAEGLVTALKPGETEITITIDSKSASFTLTVEKVAVETVTLPDEWKEGVEIALDGTLELAGKVTIAPENATYKEESYASSNEEVATVSAEGIVTPLQVGTTTISITVDGVTASFELTVVTEVPVDIETITITDGRWNNSLGTASVELKDGTATYDLYSRLVITPENQNEGVAYQIVNMDGEFIDIDENGLITCKKVGTATVVVTAKNHKNLGQGNPKKVIFTLNITDPNDLDRTGWSMSASGPIKGTEGSATAALDEVFGTSSFPTASASIPASDATIFGLDRPGKNGAGDTIWFVVDMQQQRSVNYFRIMHQGVRNADRGCRWNGFTLIEGSNDNSTWTTIAENVKLPDMSYKSQLDPNDGGTRNIDDYRTTSNVKFPSTANYRYLRFVGKADNFTGSNGTCQIAELYLGYAE</sequence>
<evidence type="ECO:0000313" key="4">
    <source>
        <dbReference type="Proteomes" id="UP000886844"/>
    </source>
</evidence>
<dbReference type="Pfam" id="PF02368">
    <property type="entry name" value="Big_2"/>
    <property type="match status" value="3"/>
</dbReference>
<feature type="signal peptide" evidence="1">
    <location>
        <begin position="1"/>
        <end position="18"/>
    </location>
</feature>
<dbReference type="SUPFAM" id="SSF49785">
    <property type="entry name" value="Galactose-binding domain-like"/>
    <property type="match status" value="1"/>
</dbReference>
<dbReference type="SUPFAM" id="SSF49373">
    <property type="entry name" value="Invasin/intimin cell-adhesion fragments"/>
    <property type="match status" value="3"/>
</dbReference>
<dbReference type="InterPro" id="IPR003343">
    <property type="entry name" value="Big_2"/>
</dbReference>
<name>A0A9D1YYB2_9BACT</name>
<reference evidence="3" key="1">
    <citation type="journal article" date="2021" name="PeerJ">
        <title>Extensive microbial diversity within the chicken gut microbiome revealed by metagenomics and culture.</title>
        <authorList>
            <person name="Gilroy R."/>
            <person name="Ravi A."/>
            <person name="Getino M."/>
            <person name="Pursley I."/>
            <person name="Horton D.L."/>
            <person name="Alikhan N.F."/>
            <person name="Baker D."/>
            <person name="Gharbi K."/>
            <person name="Hall N."/>
            <person name="Watson M."/>
            <person name="Adriaenssens E.M."/>
            <person name="Foster-Nyarko E."/>
            <person name="Jarju S."/>
            <person name="Secka A."/>
            <person name="Antonio M."/>
            <person name="Oren A."/>
            <person name="Chaudhuri R.R."/>
            <person name="La Ragione R."/>
            <person name="Hildebrand F."/>
            <person name="Pallen M.J."/>
        </authorList>
    </citation>
    <scope>NUCLEOTIDE SEQUENCE</scope>
    <source>
        <strain evidence="3">5134</strain>
    </source>
</reference>
<comment type="caution">
    <text evidence="3">The sequence shown here is derived from an EMBL/GenBank/DDBJ whole genome shotgun (WGS) entry which is preliminary data.</text>
</comment>
<feature type="chain" id="PRO_5039700483" evidence="1">
    <location>
        <begin position="19"/>
        <end position="586"/>
    </location>
</feature>
<dbReference type="EMBL" id="DXDA01000007">
    <property type="protein sequence ID" value="HIY67973.1"/>
    <property type="molecule type" value="Genomic_DNA"/>
</dbReference>